<keyword evidence="1" id="KW-1133">Transmembrane helix</keyword>
<evidence type="ECO:0000313" key="2">
    <source>
        <dbReference type="EMBL" id="SFE60331.1"/>
    </source>
</evidence>
<keyword evidence="1" id="KW-0472">Membrane</keyword>
<dbReference type="AlphaFoldDB" id="A0A1I2BW68"/>
<protein>
    <submittedName>
        <fullName evidence="2">Uncharacterized protein</fullName>
    </submittedName>
</protein>
<organism evidence="2 3">
    <name type="scientific">Actinacidiphila alni</name>
    <dbReference type="NCBI Taxonomy" id="380248"/>
    <lineage>
        <taxon>Bacteria</taxon>
        <taxon>Bacillati</taxon>
        <taxon>Actinomycetota</taxon>
        <taxon>Actinomycetes</taxon>
        <taxon>Kitasatosporales</taxon>
        <taxon>Streptomycetaceae</taxon>
        <taxon>Actinacidiphila</taxon>
    </lineage>
</organism>
<keyword evidence="1" id="KW-0812">Transmembrane</keyword>
<dbReference type="STRING" id="380248.SAMN05216251_10442"/>
<proteinExistence type="predicted"/>
<keyword evidence="3" id="KW-1185">Reference proteome</keyword>
<gene>
    <name evidence="2" type="ORF">SAMN05216251_10442</name>
</gene>
<dbReference type="RefSeq" id="WP_177246375.1">
    <property type="nucleotide sequence ID" value="NZ_FONG01000004.1"/>
</dbReference>
<dbReference type="EMBL" id="FONG01000004">
    <property type="protein sequence ID" value="SFE60331.1"/>
    <property type="molecule type" value="Genomic_DNA"/>
</dbReference>
<dbReference type="Proteomes" id="UP000199323">
    <property type="component" value="Unassembled WGS sequence"/>
</dbReference>
<name>A0A1I2BW68_9ACTN</name>
<accession>A0A1I2BW68</accession>
<evidence type="ECO:0000313" key="3">
    <source>
        <dbReference type="Proteomes" id="UP000199323"/>
    </source>
</evidence>
<sequence length="54" mass="5307">MSTPPVTTGIARGAVPGFAHAFTVTAVAAAASAAVCPLVVPRGRLEMSGVPHAH</sequence>
<feature type="transmembrane region" description="Helical" evidence="1">
    <location>
        <begin position="20"/>
        <end position="40"/>
    </location>
</feature>
<evidence type="ECO:0000256" key="1">
    <source>
        <dbReference type="SAM" id="Phobius"/>
    </source>
</evidence>
<reference evidence="2 3" key="1">
    <citation type="submission" date="2016-10" db="EMBL/GenBank/DDBJ databases">
        <authorList>
            <person name="de Groot N.N."/>
        </authorList>
    </citation>
    <scope>NUCLEOTIDE SEQUENCE [LARGE SCALE GENOMIC DNA]</scope>
    <source>
        <strain evidence="2 3">CGMCC 4.3510</strain>
    </source>
</reference>